<dbReference type="PRINTS" id="PR00412">
    <property type="entry name" value="EPOXHYDRLASE"/>
</dbReference>
<evidence type="ECO:0000313" key="4">
    <source>
        <dbReference type="Proteomes" id="UP001595858"/>
    </source>
</evidence>
<dbReference type="GO" id="GO:0016787">
    <property type="term" value="F:hydrolase activity"/>
    <property type="evidence" value="ECO:0007669"/>
    <property type="project" value="UniProtKB-KW"/>
</dbReference>
<sequence>MPPLRHAVDRARIVETPDGAELRAHIRGPADAPVTAVLAHGWALASDTWRPQAARLAAEPGVAVRTVRWDQRGHGGSTLGSRPLNSAVLGDDLMRVLEACAPEGPVVLGGHSMGGRAVIALAAAHPGFAAERVSGVLLAATGAGRLEATGPGRPLGARAGAAARRSAMRALRLAPEAVDRLRRLLPPHTGAYRAAVRRTAFGTVADPLHVRECAELIHGTPTRVVAGFYASLADQDLSAGLGALGGLPVRVLAGGRDRLVGPRHPRELARALPHARLRVLAGCGHMLPLEAPEAVGEELAALCRAAAGPREG</sequence>
<gene>
    <name evidence="3" type="ORF">ACFPCZ_12635</name>
</gene>
<keyword evidence="4" id="KW-1185">Reference proteome</keyword>
<dbReference type="InterPro" id="IPR000073">
    <property type="entry name" value="AB_hydrolase_1"/>
</dbReference>
<proteinExistence type="predicted"/>
<dbReference type="Gene3D" id="3.40.50.1820">
    <property type="entry name" value="alpha/beta hydrolase"/>
    <property type="match status" value="1"/>
</dbReference>
<evidence type="ECO:0000313" key="3">
    <source>
        <dbReference type="EMBL" id="MFC4867476.1"/>
    </source>
</evidence>
<organism evidence="3 4">
    <name type="scientific">Streptomonospora arabica</name>
    <dbReference type="NCBI Taxonomy" id="412417"/>
    <lineage>
        <taxon>Bacteria</taxon>
        <taxon>Bacillati</taxon>
        <taxon>Actinomycetota</taxon>
        <taxon>Actinomycetes</taxon>
        <taxon>Streptosporangiales</taxon>
        <taxon>Nocardiopsidaceae</taxon>
        <taxon>Streptomonospora</taxon>
    </lineage>
</organism>
<evidence type="ECO:0000256" key="1">
    <source>
        <dbReference type="ARBA" id="ARBA00022801"/>
    </source>
</evidence>
<dbReference type="Pfam" id="PF12697">
    <property type="entry name" value="Abhydrolase_6"/>
    <property type="match status" value="1"/>
</dbReference>
<comment type="caution">
    <text evidence="3">The sequence shown here is derived from an EMBL/GenBank/DDBJ whole genome shotgun (WGS) entry which is preliminary data.</text>
</comment>
<protein>
    <submittedName>
        <fullName evidence="3">Alpha/beta fold hydrolase</fullName>
    </submittedName>
</protein>
<dbReference type="PANTHER" id="PTHR43798">
    <property type="entry name" value="MONOACYLGLYCEROL LIPASE"/>
    <property type="match status" value="1"/>
</dbReference>
<dbReference type="RefSeq" id="WP_344142284.1">
    <property type="nucleotide sequence ID" value="NZ_BAAAQI010000004.1"/>
</dbReference>
<dbReference type="Proteomes" id="UP001595858">
    <property type="component" value="Unassembled WGS sequence"/>
</dbReference>
<accession>A0ABV9SJS4</accession>
<reference evidence="4" key="1">
    <citation type="journal article" date="2019" name="Int. J. Syst. Evol. Microbiol.">
        <title>The Global Catalogue of Microorganisms (GCM) 10K type strain sequencing project: providing services to taxonomists for standard genome sequencing and annotation.</title>
        <authorList>
            <consortium name="The Broad Institute Genomics Platform"/>
            <consortium name="The Broad Institute Genome Sequencing Center for Infectious Disease"/>
            <person name="Wu L."/>
            <person name="Ma J."/>
        </authorList>
    </citation>
    <scope>NUCLEOTIDE SEQUENCE [LARGE SCALE GENOMIC DNA]</scope>
    <source>
        <strain evidence="4">CGMCC 4.7304</strain>
    </source>
</reference>
<dbReference type="InterPro" id="IPR000639">
    <property type="entry name" value="Epox_hydrolase-like"/>
</dbReference>
<dbReference type="PANTHER" id="PTHR43798:SF31">
    <property type="entry name" value="AB HYDROLASE SUPERFAMILY PROTEIN YCLE"/>
    <property type="match status" value="1"/>
</dbReference>
<dbReference type="InterPro" id="IPR050266">
    <property type="entry name" value="AB_hydrolase_sf"/>
</dbReference>
<feature type="domain" description="AB hydrolase-1" evidence="2">
    <location>
        <begin position="37"/>
        <end position="295"/>
    </location>
</feature>
<dbReference type="InterPro" id="IPR029058">
    <property type="entry name" value="AB_hydrolase_fold"/>
</dbReference>
<evidence type="ECO:0000259" key="2">
    <source>
        <dbReference type="Pfam" id="PF12697"/>
    </source>
</evidence>
<name>A0ABV9SJS4_9ACTN</name>
<keyword evidence="1 3" id="KW-0378">Hydrolase</keyword>
<dbReference type="SUPFAM" id="SSF53474">
    <property type="entry name" value="alpha/beta-Hydrolases"/>
    <property type="match status" value="1"/>
</dbReference>
<dbReference type="EMBL" id="JBHSIY010000010">
    <property type="protein sequence ID" value="MFC4867476.1"/>
    <property type="molecule type" value="Genomic_DNA"/>
</dbReference>